<gene>
    <name evidence="3" type="ORF">Adu01nite_19760</name>
</gene>
<accession>A0ABQ3YSQ8</accession>
<organism evidence="3 4">
    <name type="scientific">Paractinoplanes durhamensis</name>
    <dbReference type="NCBI Taxonomy" id="113563"/>
    <lineage>
        <taxon>Bacteria</taxon>
        <taxon>Bacillati</taxon>
        <taxon>Actinomycetota</taxon>
        <taxon>Actinomycetes</taxon>
        <taxon>Micromonosporales</taxon>
        <taxon>Micromonosporaceae</taxon>
        <taxon>Paractinoplanes</taxon>
    </lineage>
</organism>
<dbReference type="Proteomes" id="UP000637628">
    <property type="component" value="Unassembled WGS sequence"/>
</dbReference>
<reference evidence="3 4" key="1">
    <citation type="submission" date="2021-01" db="EMBL/GenBank/DDBJ databases">
        <title>Whole genome shotgun sequence of Actinoplanes durhamensis NBRC 14914.</title>
        <authorList>
            <person name="Komaki H."/>
            <person name="Tamura T."/>
        </authorList>
    </citation>
    <scope>NUCLEOTIDE SEQUENCE [LARGE SCALE GENOMIC DNA]</scope>
    <source>
        <strain evidence="3 4">NBRC 14914</strain>
    </source>
</reference>
<dbReference type="PANTHER" id="PTHR43798">
    <property type="entry name" value="MONOACYLGLYCEROL LIPASE"/>
    <property type="match status" value="1"/>
</dbReference>
<dbReference type="EMBL" id="BOML01000019">
    <property type="protein sequence ID" value="GIE00626.1"/>
    <property type="molecule type" value="Genomic_DNA"/>
</dbReference>
<evidence type="ECO:0000256" key="1">
    <source>
        <dbReference type="ARBA" id="ARBA00022801"/>
    </source>
</evidence>
<dbReference type="RefSeq" id="WP_203726267.1">
    <property type="nucleotide sequence ID" value="NZ_BAAATX010000003.1"/>
</dbReference>
<evidence type="ECO:0000313" key="3">
    <source>
        <dbReference type="EMBL" id="GIE00626.1"/>
    </source>
</evidence>
<dbReference type="SUPFAM" id="SSF53474">
    <property type="entry name" value="alpha/beta-Hydrolases"/>
    <property type="match status" value="1"/>
</dbReference>
<feature type="domain" description="AB hydrolase-1" evidence="2">
    <location>
        <begin position="25"/>
        <end position="241"/>
    </location>
</feature>
<protein>
    <submittedName>
        <fullName evidence="3">Alpha/beta hydrolase</fullName>
    </submittedName>
</protein>
<dbReference type="InterPro" id="IPR000073">
    <property type="entry name" value="AB_hydrolase_1"/>
</dbReference>
<comment type="caution">
    <text evidence="3">The sequence shown here is derived from an EMBL/GenBank/DDBJ whole genome shotgun (WGS) entry which is preliminary data.</text>
</comment>
<evidence type="ECO:0000313" key="4">
    <source>
        <dbReference type="Proteomes" id="UP000637628"/>
    </source>
</evidence>
<dbReference type="PRINTS" id="PR00111">
    <property type="entry name" value="ABHYDROLASE"/>
</dbReference>
<evidence type="ECO:0000259" key="2">
    <source>
        <dbReference type="Pfam" id="PF00561"/>
    </source>
</evidence>
<keyword evidence="4" id="KW-1185">Reference proteome</keyword>
<dbReference type="GO" id="GO:0016787">
    <property type="term" value="F:hydrolase activity"/>
    <property type="evidence" value="ECO:0007669"/>
    <property type="project" value="UniProtKB-KW"/>
</dbReference>
<dbReference type="PANTHER" id="PTHR43798:SF31">
    <property type="entry name" value="AB HYDROLASE SUPERFAMILY PROTEIN YCLE"/>
    <property type="match status" value="1"/>
</dbReference>
<name>A0ABQ3YSQ8_9ACTN</name>
<keyword evidence="1 3" id="KW-0378">Hydrolase</keyword>
<proteinExistence type="predicted"/>
<dbReference type="Gene3D" id="3.40.50.1820">
    <property type="entry name" value="alpha/beta hydrolase"/>
    <property type="match status" value="1"/>
</dbReference>
<sequence length="259" mass="28047">MTTVRVNDIDLHVQELTPTGVADPPTVVLLHGLATDSMASWYFTMAYPLVELGYRVLLLDLRGHGRSQRPALGYALDDFVDDLDALLAGREKVTIMGNSFGGTVAFAYAARHPEKVAGIVSVESSPPTPVWFARLTSRLSDLANAVARPRALVAVGARRGARGAQRAQDAARLLAETSLREELPASRLPARARLEAITCPVLCLYGDRSHVVEMAPETQRLLPQAALRVFAGQKHSLLIDQPEDVRAAITTWLRGGSHA</sequence>
<dbReference type="Pfam" id="PF00561">
    <property type="entry name" value="Abhydrolase_1"/>
    <property type="match status" value="1"/>
</dbReference>
<dbReference type="InterPro" id="IPR029058">
    <property type="entry name" value="AB_hydrolase_fold"/>
</dbReference>
<dbReference type="InterPro" id="IPR050266">
    <property type="entry name" value="AB_hydrolase_sf"/>
</dbReference>